<evidence type="ECO:0000313" key="1">
    <source>
        <dbReference type="EMBL" id="SVB95850.1"/>
    </source>
</evidence>
<gene>
    <name evidence="1" type="ORF">METZ01_LOCUS248704</name>
</gene>
<feature type="non-terminal residue" evidence="1">
    <location>
        <position position="89"/>
    </location>
</feature>
<sequence>MPEIREMNATQTAPKPLAHSAPTCRMIAFISLLLSIGCTQELERVPEIFRPTNAHEAYRLSLLEAKLGNSALGHDWIAASEAALRKPAH</sequence>
<organism evidence="1">
    <name type="scientific">marine metagenome</name>
    <dbReference type="NCBI Taxonomy" id="408172"/>
    <lineage>
        <taxon>unclassified sequences</taxon>
        <taxon>metagenomes</taxon>
        <taxon>ecological metagenomes</taxon>
    </lineage>
</organism>
<proteinExistence type="predicted"/>
<name>A0A382I882_9ZZZZ</name>
<reference evidence="1" key="1">
    <citation type="submission" date="2018-05" db="EMBL/GenBank/DDBJ databases">
        <authorList>
            <person name="Lanie J.A."/>
            <person name="Ng W.-L."/>
            <person name="Kazmierczak K.M."/>
            <person name="Andrzejewski T.M."/>
            <person name="Davidsen T.M."/>
            <person name="Wayne K.J."/>
            <person name="Tettelin H."/>
            <person name="Glass J.I."/>
            <person name="Rusch D."/>
            <person name="Podicherti R."/>
            <person name="Tsui H.-C.T."/>
            <person name="Winkler M.E."/>
        </authorList>
    </citation>
    <scope>NUCLEOTIDE SEQUENCE</scope>
</reference>
<dbReference type="AlphaFoldDB" id="A0A382I882"/>
<dbReference type="EMBL" id="UINC01065806">
    <property type="protein sequence ID" value="SVB95850.1"/>
    <property type="molecule type" value="Genomic_DNA"/>
</dbReference>
<accession>A0A382I882</accession>
<protein>
    <submittedName>
        <fullName evidence="1">Uncharacterized protein</fullName>
    </submittedName>
</protein>